<dbReference type="PANTHER" id="PTHR31005">
    <property type="entry name" value="DUF4139 DOMAIN-CONTAINING PROTEIN"/>
    <property type="match status" value="1"/>
</dbReference>
<dbReference type="RefSeq" id="XP_065649065.1">
    <property type="nucleotide sequence ID" value="XM_065792993.1"/>
</dbReference>
<dbReference type="GeneID" id="100202659"/>
<evidence type="ECO:0000313" key="4">
    <source>
        <dbReference type="RefSeq" id="XP_065649065.1"/>
    </source>
</evidence>
<accession>A0ABM4BJ93</accession>
<name>A0ABM4BJ93_HYDVU</name>
<dbReference type="RefSeq" id="XP_065649066.1">
    <property type="nucleotide sequence ID" value="XM_065792994.1"/>
</dbReference>
<evidence type="ECO:0000259" key="2">
    <source>
        <dbReference type="Pfam" id="PF13600"/>
    </source>
</evidence>
<dbReference type="PANTHER" id="PTHR31005:SF8">
    <property type="entry name" value="DUF4139 DOMAIN-CONTAINING PROTEIN"/>
    <property type="match status" value="1"/>
</dbReference>
<proteinExistence type="predicted"/>
<dbReference type="Pfam" id="PF13600">
    <property type="entry name" value="DUF4140"/>
    <property type="match status" value="1"/>
</dbReference>
<dbReference type="InterPro" id="IPR037291">
    <property type="entry name" value="DUF4139"/>
</dbReference>
<gene>
    <name evidence="4 5" type="primary">LOC100202659</name>
</gene>
<dbReference type="InterPro" id="IPR025554">
    <property type="entry name" value="DUF4140"/>
</dbReference>
<dbReference type="InterPro" id="IPR011935">
    <property type="entry name" value="CHP02231"/>
</dbReference>
<feature type="domain" description="DUF4139" evidence="1">
    <location>
        <begin position="256"/>
        <end position="599"/>
    </location>
</feature>
<feature type="domain" description="DUF4140" evidence="2">
    <location>
        <begin position="50"/>
        <end position="156"/>
    </location>
</feature>
<keyword evidence="3" id="KW-1185">Reference proteome</keyword>
<dbReference type="NCBIfam" id="TIGR02231">
    <property type="entry name" value="mucoidy inhibitor MuiA family protein"/>
    <property type="match status" value="1"/>
</dbReference>
<evidence type="ECO:0000313" key="5">
    <source>
        <dbReference type="RefSeq" id="XP_065649066.1"/>
    </source>
</evidence>
<reference evidence="4 5" key="1">
    <citation type="submission" date="2025-05" db="UniProtKB">
        <authorList>
            <consortium name="RefSeq"/>
        </authorList>
    </citation>
    <scope>IDENTIFICATION</scope>
</reference>
<evidence type="ECO:0000313" key="3">
    <source>
        <dbReference type="Proteomes" id="UP001652625"/>
    </source>
</evidence>
<protein>
    <submittedName>
        <fullName evidence="4 5">Protein F37C4.5 isoform X2</fullName>
    </submittedName>
</protein>
<evidence type="ECO:0000259" key="1">
    <source>
        <dbReference type="Pfam" id="PF13598"/>
    </source>
</evidence>
<dbReference type="Pfam" id="PF13598">
    <property type="entry name" value="DUF4139"/>
    <property type="match status" value="1"/>
</dbReference>
<organism evidence="3 4">
    <name type="scientific">Hydra vulgaris</name>
    <name type="common">Hydra</name>
    <name type="synonym">Hydra attenuata</name>
    <dbReference type="NCBI Taxonomy" id="6087"/>
    <lineage>
        <taxon>Eukaryota</taxon>
        <taxon>Metazoa</taxon>
        <taxon>Cnidaria</taxon>
        <taxon>Hydrozoa</taxon>
        <taxon>Hydroidolina</taxon>
        <taxon>Anthoathecata</taxon>
        <taxon>Aplanulata</taxon>
        <taxon>Hydridae</taxon>
        <taxon>Hydra</taxon>
    </lineage>
</organism>
<sequence length="609" mass="68954">MNQEKLLVQSISTKDNEDSIQIDISDKPKVNHSKSTVHELFAKQCPTLNVTVFKDRAEVNRIVKVDVEEGDTEILIRQLPSIIQKDSIRVTCYTESVTIVEVAFQIKSVVENSSNEDEENLKVESESDKILKRLKILKKEKTVLLEKLKRNEKEVSILDSYANCITEKKEDKVGEILDKKSIESMLHFLSIYKDRSEKITDLTISLNENLESINKEIEVLTDNLNRLQPPKKEYREESCISILLNVKKNTNASLVVSYVVHPFASWTPFYDVRAFSADDSLQILYFANVCQSTGEDWNDCKITLSTALPSVGGSPPELLPYNLDLEEPVKIARRSVSKTSFRTSFLKKSHLENIEQDRMLDCAPQACALMLMDSPMPMPVAKALDGMTSTSFEITRLTSIPSDYNDHKVSICQLNFSPKFEYMATPKSVAHAFLNVKANNDSAYPLLSGYANVFLDSNFLTRTSLPAVSPMEDFEIALGVDPAVKVTYKPLRKFQQTSGILSKTQVYDFHQQIEIKNTKRDAIKIKVTDQCPKSTNEKIKVTLKEPDIKIPKSTSTSEPPLITHDNVTLHTSDYKLEWILEIASNETKTINLRYEVEHPVDSIVRGLSL</sequence>
<dbReference type="Proteomes" id="UP001652625">
    <property type="component" value="Chromosome 03"/>
</dbReference>